<organism evidence="8 9">
    <name type="scientific">Nematostella vectensis</name>
    <name type="common">Starlet sea anemone</name>
    <dbReference type="NCBI Taxonomy" id="45351"/>
    <lineage>
        <taxon>Eukaryota</taxon>
        <taxon>Metazoa</taxon>
        <taxon>Cnidaria</taxon>
        <taxon>Anthozoa</taxon>
        <taxon>Hexacorallia</taxon>
        <taxon>Actiniaria</taxon>
        <taxon>Edwardsiidae</taxon>
        <taxon>Nematostella</taxon>
    </lineage>
</organism>
<dbReference type="Proteomes" id="UP000001593">
    <property type="component" value="Unassembled WGS sequence"/>
</dbReference>
<keyword evidence="5" id="KW-1133">Transmembrane helix</keyword>
<keyword evidence="3" id="KW-0245">EGF-like domain</keyword>
<feature type="compositionally biased region" description="Basic and acidic residues" evidence="4">
    <location>
        <begin position="781"/>
        <end position="808"/>
    </location>
</feature>
<gene>
    <name evidence="8" type="ORF">NEMVEDRAFT_v1g201175</name>
</gene>
<accession>A7RRU1</accession>
<evidence type="ECO:0000259" key="7">
    <source>
        <dbReference type="PROSITE" id="PS50026"/>
    </source>
</evidence>
<dbReference type="Gene3D" id="2.60.120.200">
    <property type="match status" value="1"/>
</dbReference>
<feature type="transmembrane region" description="Helical" evidence="5">
    <location>
        <begin position="701"/>
        <end position="726"/>
    </location>
</feature>
<evidence type="ECO:0000256" key="5">
    <source>
        <dbReference type="SAM" id="Phobius"/>
    </source>
</evidence>
<evidence type="ECO:0000256" key="3">
    <source>
        <dbReference type="PROSITE-ProRule" id="PRU00076"/>
    </source>
</evidence>
<evidence type="ECO:0000313" key="9">
    <source>
        <dbReference type="Proteomes" id="UP000001593"/>
    </source>
</evidence>
<feature type="region of interest" description="Disordered" evidence="4">
    <location>
        <begin position="753"/>
        <end position="831"/>
    </location>
</feature>
<dbReference type="SUPFAM" id="SSF49899">
    <property type="entry name" value="Concanavalin A-like lectins/glucanases"/>
    <property type="match status" value="1"/>
</dbReference>
<feature type="chain" id="PRO_5002711484" description="EGF-like domain-containing protein" evidence="6">
    <location>
        <begin position="22"/>
        <end position="831"/>
    </location>
</feature>
<name>A7RRU1_NEMVE</name>
<sequence length="831" mass="91841">MSRVTCLAVVLALVAIASTQTTRPCVDICPTGPKLTGPRWPEDVEKDEGSRYPNALHYWPFNSTTPSRTLLDVRGNCKTLTYNGVRTTYAEQLGPVLSLDGVDDWILISGLKSKCINDPTLCDDGLTVAFWLKYHAGEFILSGGRYTDLQRGPGFQFLCLDCYKAPQNNKPKNFVLNLTTQTKDWKITLDFLPKAWLHLVITWHVNNGLKLYHNAKLVATEENSTDVKFPPLEPRNEILTVGRPNSLTKLHNYARLDIGHLVIWTRELSHHEVEVAFLTVLAKSTKSLICCHFKKEDPCVSNPCHEGATCRLLDEKYECICPDISVNPCLERIEGNISQVLDSTSALYTTPYFNNDLLTYTPSDTTRGNGIKKLIQNGDLESSDAELSLSIYATSLVFRPGTSLGQRWTPTSNAFLHSIPTLLSLSGALVDKSATRTLTAQPSETSCKTSHTRSFPNVAFSPSTGTLSMSVVPSKIQGQRVPTLPPAEPYACSTGGVKCVCYNCASDTSGLPCCIELLDPRALQEGVALTIDSISIREFLVIEPKMKQVTQKVLADACRTIDCFSRSKLLTKRRRDIDGHTLKPSVPPSSQSSDVGTSTNLTIAVSVVMFHISPDAAGHSRGGLTAAFYATVTSHMGASNHTKVVNGDVLADLMSEKREALNKQLNISIGVISTWNSTRDIRKENIDPESRKKDEVHISHAVVITILVSGISGFLVLTLVVIFVLVRFQRRINGEFVPPNIQITCDEDHGDDRAFPPFVDPSLPCITDVPKKPATTSWQEEENKEREEKRNKESKKEHTEGKNEELKNGKGKKRRSSGVKVTYKPPVWDDD</sequence>
<dbReference type="KEGG" id="nve:5517955"/>
<dbReference type="InParanoid" id="A7RRU1"/>
<dbReference type="InterPro" id="IPR013320">
    <property type="entry name" value="ConA-like_dom_sf"/>
</dbReference>
<keyword evidence="2" id="KW-1015">Disulfide bond</keyword>
<dbReference type="AlphaFoldDB" id="A7RRU1"/>
<dbReference type="HOGENOM" id="CLU_341400_0_0_1"/>
<evidence type="ECO:0000313" key="8">
    <source>
        <dbReference type="EMBL" id="EDO45822.1"/>
    </source>
</evidence>
<feature type="signal peptide" evidence="6">
    <location>
        <begin position="1"/>
        <end position="21"/>
    </location>
</feature>
<feature type="domain" description="EGF-like" evidence="7">
    <location>
        <begin position="295"/>
        <end position="330"/>
    </location>
</feature>
<dbReference type="InterPro" id="IPR000742">
    <property type="entry name" value="EGF"/>
</dbReference>
<evidence type="ECO:0000256" key="1">
    <source>
        <dbReference type="ARBA" id="ARBA00006373"/>
    </source>
</evidence>
<evidence type="ECO:0000256" key="6">
    <source>
        <dbReference type="SAM" id="SignalP"/>
    </source>
</evidence>
<dbReference type="Gene3D" id="2.10.25.10">
    <property type="entry name" value="Laminin"/>
    <property type="match status" value="1"/>
</dbReference>
<dbReference type="PROSITE" id="PS50026">
    <property type="entry name" value="EGF_3"/>
    <property type="match status" value="1"/>
</dbReference>
<keyword evidence="6" id="KW-0732">Signal</keyword>
<dbReference type="Pfam" id="PF13385">
    <property type="entry name" value="Laminin_G_3"/>
    <property type="match status" value="1"/>
</dbReference>
<keyword evidence="5" id="KW-0472">Membrane</keyword>
<dbReference type="EMBL" id="DS469532">
    <property type="protein sequence ID" value="EDO45822.1"/>
    <property type="molecule type" value="Genomic_DNA"/>
</dbReference>
<dbReference type="Pfam" id="PF00008">
    <property type="entry name" value="EGF"/>
    <property type="match status" value="1"/>
</dbReference>
<dbReference type="CDD" id="cd00054">
    <property type="entry name" value="EGF_CA"/>
    <property type="match status" value="1"/>
</dbReference>
<keyword evidence="9" id="KW-1185">Reference proteome</keyword>
<evidence type="ECO:0000256" key="2">
    <source>
        <dbReference type="ARBA" id="ARBA00023157"/>
    </source>
</evidence>
<proteinExistence type="inferred from homology"/>
<keyword evidence="5" id="KW-0812">Transmembrane</keyword>
<comment type="caution">
    <text evidence="3">Lacks conserved residue(s) required for the propagation of feature annotation.</text>
</comment>
<dbReference type="OrthoDB" id="347083at2759"/>
<feature type="region of interest" description="Disordered" evidence="4">
    <location>
        <begin position="576"/>
        <end position="596"/>
    </location>
</feature>
<protein>
    <recommendedName>
        <fullName evidence="7">EGF-like domain-containing protein</fullName>
    </recommendedName>
</protein>
<reference evidence="8 9" key="1">
    <citation type="journal article" date="2007" name="Science">
        <title>Sea anemone genome reveals ancestral eumetazoan gene repertoire and genomic organization.</title>
        <authorList>
            <person name="Putnam N.H."/>
            <person name="Srivastava M."/>
            <person name="Hellsten U."/>
            <person name="Dirks B."/>
            <person name="Chapman J."/>
            <person name="Salamov A."/>
            <person name="Terry A."/>
            <person name="Shapiro H."/>
            <person name="Lindquist E."/>
            <person name="Kapitonov V.V."/>
            <person name="Jurka J."/>
            <person name="Genikhovich G."/>
            <person name="Grigoriev I.V."/>
            <person name="Lucas S.M."/>
            <person name="Steele R.E."/>
            <person name="Finnerty J.R."/>
            <person name="Technau U."/>
            <person name="Martindale M.Q."/>
            <person name="Rokhsar D.S."/>
        </authorList>
    </citation>
    <scope>NUCLEOTIDE SEQUENCE [LARGE SCALE GENOMIC DNA]</scope>
    <source>
        <strain evidence="9">CH2 X CH6</strain>
    </source>
</reference>
<comment type="similarity">
    <text evidence="1">Belongs to the EGF domain peptide family.</text>
</comment>
<evidence type="ECO:0000256" key="4">
    <source>
        <dbReference type="SAM" id="MobiDB-lite"/>
    </source>
</evidence>